<proteinExistence type="predicted"/>
<organism evidence="10 11">
    <name type="scientific">Natronorubrum halalkaliphilum</name>
    <dbReference type="NCBI Taxonomy" id="2691917"/>
    <lineage>
        <taxon>Archaea</taxon>
        <taxon>Methanobacteriati</taxon>
        <taxon>Methanobacteriota</taxon>
        <taxon>Stenosarchaea group</taxon>
        <taxon>Halobacteria</taxon>
        <taxon>Halobacteriales</taxon>
        <taxon>Natrialbaceae</taxon>
        <taxon>Natronorubrum</taxon>
    </lineage>
</organism>
<evidence type="ECO:0000256" key="4">
    <source>
        <dbReference type="ARBA" id="ARBA00022989"/>
    </source>
</evidence>
<evidence type="ECO:0000313" key="10">
    <source>
        <dbReference type="EMBL" id="MXV61484.1"/>
    </source>
</evidence>
<keyword evidence="2" id="KW-1003">Cell membrane</keyword>
<dbReference type="InterPro" id="IPR052218">
    <property type="entry name" value="Preflagellin_Peptidase"/>
</dbReference>
<feature type="transmembrane region" description="Helical" evidence="7">
    <location>
        <begin position="39"/>
        <end position="58"/>
    </location>
</feature>
<evidence type="ECO:0000259" key="9">
    <source>
        <dbReference type="Pfam" id="PF06847"/>
    </source>
</evidence>
<dbReference type="GO" id="GO:0005886">
    <property type="term" value="C:plasma membrane"/>
    <property type="evidence" value="ECO:0007669"/>
    <property type="project" value="UniProtKB-SubCell"/>
</dbReference>
<evidence type="ECO:0000256" key="1">
    <source>
        <dbReference type="ARBA" id="ARBA00004651"/>
    </source>
</evidence>
<dbReference type="GO" id="GO:0004190">
    <property type="term" value="F:aspartic-type endopeptidase activity"/>
    <property type="evidence" value="ECO:0007669"/>
    <property type="project" value="InterPro"/>
</dbReference>
<evidence type="ECO:0000259" key="8">
    <source>
        <dbReference type="Pfam" id="PF01478"/>
    </source>
</evidence>
<sequence length="367" mass="39158">MTLAGSVATTPDLLRLVAVPVFAWVAIRDIKTRRVSSTVWIPLALLGAVLLVWDGWLAWNADSYAWSHEFLIPTAVSLGFVVPIAYLFWWFGGFGGADAKALLVLALLFPTFPQYAVGSWTLPLTSTPIGTFSFTILTNAVIVGIAVPVVIALRNAAAGRVSSVMVIGWPVSTDRIPVTHGRLLETPEGRSRGGLDLDALRMYLRWRGLTLADVRNHRDRYRDPATLPDEPNPPTDGAVTAAVRSDGGRALEGADDLDEVEDADDADALGDATESERNLDTDAESSAAPAGATDSESTADPWGAEAFLADIEGTAYGTTPEELREGLEVLAAKETVWISPGTPFLVPVFAGLVIALVYGDLLIGTLF</sequence>
<dbReference type="PANTHER" id="PTHR36506:SF1">
    <property type="entry name" value="PREFLAGELLIN PEPTIDASE"/>
    <property type="match status" value="1"/>
</dbReference>
<protein>
    <submittedName>
        <fullName evidence="10">Peptidase A24</fullName>
    </submittedName>
</protein>
<name>A0A6B0VIY0_9EURY</name>
<evidence type="ECO:0000256" key="5">
    <source>
        <dbReference type="ARBA" id="ARBA00023136"/>
    </source>
</evidence>
<dbReference type="PANTHER" id="PTHR36506">
    <property type="entry name" value="PREFLAGELLIN PEPTIDASE"/>
    <property type="match status" value="1"/>
</dbReference>
<feature type="domain" description="Preflagellin peptidase C-terminal" evidence="9">
    <location>
        <begin position="321"/>
        <end position="361"/>
    </location>
</feature>
<keyword evidence="5 7" id="KW-0472">Membrane</keyword>
<evidence type="ECO:0000313" key="11">
    <source>
        <dbReference type="Proteomes" id="UP000434101"/>
    </source>
</evidence>
<dbReference type="InterPro" id="IPR009655">
    <property type="entry name" value="Preflagellin_peptidase_C"/>
</dbReference>
<dbReference type="InterPro" id="IPR000045">
    <property type="entry name" value="Prepilin_IV_endopep_pep"/>
</dbReference>
<reference evidence="10 11" key="1">
    <citation type="submission" date="2020-01" db="EMBL/GenBank/DDBJ databases">
        <title>Natronorubrum sp. JWXQ-INN 674 isolated from Inner Mongolia Autonomous Region of China.</title>
        <authorList>
            <person name="Xue Q."/>
        </authorList>
    </citation>
    <scope>NUCLEOTIDE SEQUENCE [LARGE SCALE GENOMIC DNA]</scope>
    <source>
        <strain evidence="10 11">JWXQ-INN-674</strain>
    </source>
</reference>
<feature type="domain" description="Prepilin type IV endopeptidase peptidase" evidence="8">
    <location>
        <begin position="17"/>
        <end position="143"/>
    </location>
</feature>
<accession>A0A6B0VIY0</accession>
<comment type="subcellular location">
    <subcellularLocation>
        <location evidence="1">Cell membrane</location>
        <topology evidence="1">Multi-pass membrane protein</topology>
    </subcellularLocation>
</comment>
<feature type="transmembrane region" description="Helical" evidence="7">
    <location>
        <begin position="70"/>
        <end position="89"/>
    </location>
</feature>
<evidence type="ECO:0000256" key="7">
    <source>
        <dbReference type="SAM" id="Phobius"/>
    </source>
</evidence>
<keyword evidence="3 7" id="KW-0812">Transmembrane</keyword>
<dbReference type="RefSeq" id="WP_328821253.1">
    <property type="nucleotide sequence ID" value="NZ_WUYX01000021.1"/>
</dbReference>
<feature type="transmembrane region" description="Helical" evidence="7">
    <location>
        <begin position="344"/>
        <end position="366"/>
    </location>
</feature>
<dbReference type="Pfam" id="PF06847">
    <property type="entry name" value="Arc_PepC_II"/>
    <property type="match status" value="1"/>
</dbReference>
<dbReference type="Gene3D" id="1.20.120.1220">
    <property type="match status" value="1"/>
</dbReference>
<feature type="region of interest" description="Disordered" evidence="6">
    <location>
        <begin position="222"/>
        <end position="241"/>
    </location>
</feature>
<dbReference type="AlphaFoldDB" id="A0A6B0VIY0"/>
<dbReference type="Pfam" id="PF01478">
    <property type="entry name" value="Peptidase_A24"/>
    <property type="match status" value="1"/>
</dbReference>
<evidence type="ECO:0000256" key="6">
    <source>
        <dbReference type="SAM" id="MobiDB-lite"/>
    </source>
</evidence>
<evidence type="ECO:0000256" key="3">
    <source>
        <dbReference type="ARBA" id="ARBA00022692"/>
    </source>
</evidence>
<dbReference type="Proteomes" id="UP000434101">
    <property type="component" value="Unassembled WGS sequence"/>
</dbReference>
<feature type="transmembrane region" description="Helical" evidence="7">
    <location>
        <begin position="101"/>
        <end position="117"/>
    </location>
</feature>
<gene>
    <name evidence="10" type="ORF">GS429_05280</name>
</gene>
<comment type="caution">
    <text evidence="10">The sequence shown here is derived from an EMBL/GenBank/DDBJ whole genome shotgun (WGS) entry which is preliminary data.</text>
</comment>
<feature type="transmembrane region" description="Helical" evidence="7">
    <location>
        <begin position="129"/>
        <end position="153"/>
    </location>
</feature>
<evidence type="ECO:0000256" key="2">
    <source>
        <dbReference type="ARBA" id="ARBA00022475"/>
    </source>
</evidence>
<feature type="region of interest" description="Disordered" evidence="6">
    <location>
        <begin position="271"/>
        <end position="299"/>
    </location>
</feature>
<dbReference type="EMBL" id="WUYX01000021">
    <property type="protein sequence ID" value="MXV61484.1"/>
    <property type="molecule type" value="Genomic_DNA"/>
</dbReference>
<keyword evidence="11" id="KW-1185">Reference proteome</keyword>
<keyword evidence="4 7" id="KW-1133">Transmembrane helix</keyword>